<comment type="similarity">
    <text evidence="2">Belongs to the glycosyltransferase 2 family.</text>
</comment>
<evidence type="ECO:0000256" key="1">
    <source>
        <dbReference type="ARBA" id="ARBA00004776"/>
    </source>
</evidence>
<protein>
    <submittedName>
        <fullName evidence="7">GT2 family glycosyltransferase</fullName>
    </submittedName>
</protein>
<keyword evidence="8" id="KW-1185">Reference proteome</keyword>
<proteinExistence type="inferred from homology"/>
<dbReference type="InterPro" id="IPR029044">
    <property type="entry name" value="Nucleotide-diphossugar_trans"/>
</dbReference>
<evidence type="ECO:0000313" key="8">
    <source>
        <dbReference type="Proteomes" id="UP000294257"/>
    </source>
</evidence>
<keyword evidence="4 7" id="KW-0808">Transferase</keyword>
<reference evidence="7 8" key="1">
    <citation type="submission" date="2019-02" db="EMBL/GenBank/DDBJ databases">
        <title>Genomic Encyclopedia of Type Strains, Phase IV (KMG-IV): sequencing the most valuable type-strain genomes for metagenomic binning, comparative biology and taxonomic classification.</title>
        <authorList>
            <person name="Goeker M."/>
        </authorList>
    </citation>
    <scope>NUCLEOTIDE SEQUENCE [LARGE SCALE GENOMIC DNA]</scope>
    <source>
        <strain evidence="7 8">DSM 101727</strain>
    </source>
</reference>
<comment type="pathway">
    <text evidence="1">Cell wall biogenesis; cell wall polysaccharide biosynthesis.</text>
</comment>
<evidence type="ECO:0000259" key="6">
    <source>
        <dbReference type="Pfam" id="PF00535"/>
    </source>
</evidence>
<evidence type="ECO:0000256" key="4">
    <source>
        <dbReference type="ARBA" id="ARBA00022679"/>
    </source>
</evidence>
<dbReference type="Gene3D" id="3.90.550.10">
    <property type="entry name" value="Spore Coat Polysaccharide Biosynthesis Protein SpsA, Chain A"/>
    <property type="match status" value="1"/>
</dbReference>
<evidence type="ECO:0000313" key="7">
    <source>
        <dbReference type="EMBL" id="RZS33902.1"/>
    </source>
</evidence>
<organism evidence="7 8">
    <name type="scientific">Herbihabitans rhizosphaerae</name>
    <dbReference type="NCBI Taxonomy" id="1872711"/>
    <lineage>
        <taxon>Bacteria</taxon>
        <taxon>Bacillati</taxon>
        <taxon>Actinomycetota</taxon>
        <taxon>Actinomycetes</taxon>
        <taxon>Pseudonocardiales</taxon>
        <taxon>Pseudonocardiaceae</taxon>
        <taxon>Herbihabitans</taxon>
    </lineage>
</organism>
<gene>
    <name evidence="7" type="ORF">EV193_11052</name>
</gene>
<evidence type="ECO:0000256" key="5">
    <source>
        <dbReference type="SAM" id="MobiDB-lite"/>
    </source>
</evidence>
<name>A0A4Q7KFB9_9PSEU</name>
<dbReference type="SUPFAM" id="SSF53448">
    <property type="entry name" value="Nucleotide-diphospho-sugar transferases"/>
    <property type="match status" value="1"/>
</dbReference>
<dbReference type="Pfam" id="PF00535">
    <property type="entry name" value="Glycos_transf_2"/>
    <property type="match status" value="1"/>
</dbReference>
<sequence length="275" mass="29961">MVDNASDDGSLELAANHPSRPKTVRMSRNIGYAGALAAALSQVDTPFMAWLNDDTAPAADWLGRLEDALDADPRAAAASARLESMDGVPQSTGVRLTPRGYGADVTADVTDLPEVFGFCGGAALVRTSVLTDVGGVPAEFFCYYEDTDTAWRMRLAGWTVISVPEARVRHAHGASTGIGSRQFHLWNERNRLLTLFRCAPLTVAARELIAFTATTALLPLRRLTEPAPNLRFPLRLRVLGEVLARLPSTLLARTRISARSSIPRTEIWRHWAART</sequence>
<evidence type="ECO:0000256" key="2">
    <source>
        <dbReference type="ARBA" id="ARBA00006739"/>
    </source>
</evidence>
<keyword evidence="3" id="KW-0328">Glycosyltransferase</keyword>
<feature type="domain" description="Glycosyltransferase 2-like" evidence="6">
    <location>
        <begin position="2"/>
        <end position="132"/>
    </location>
</feature>
<dbReference type="InterPro" id="IPR001173">
    <property type="entry name" value="Glyco_trans_2-like"/>
</dbReference>
<dbReference type="AlphaFoldDB" id="A0A4Q7KFB9"/>
<dbReference type="EMBL" id="SGWQ01000010">
    <property type="protein sequence ID" value="RZS33902.1"/>
    <property type="molecule type" value="Genomic_DNA"/>
</dbReference>
<evidence type="ECO:0000256" key="3">
    <source>
        <dbReference type="ARBA" id="ARBA00022676"/>
    </source>
</evidence>
<dbReference type="GO" id="GO:0016757">
    <property type="term" value="F:glycosyltransferase activity"/>
    <property type="evidence" value="ECO:0007669"/>
    <property type="project" value="UniProtKB-KW"/>
</dbReference>
<feature type="compositionally biased region" description="Acidic residues" evidence="5">
    <location>
        <begin position="1"/>
        <end position="10"/>
    </location>
</feature>
<dbReference type="Proteomes" id="UP000294257">
    <property type="component" value="Unassembled WGS sequence"/>
</dbReference>
<dbReference type="PANTHER" id="PTHR43179:SF12">
    <property type="entry name" value="GALACTOFURANOSYLTRANSFERASE GLFT2"/>
    <property type="match status" value="1"/>
</dbReference>
<accession>A0A4Q7KFB9</accession>
<dbReference type="PANTHER" id="PTHR43179">
    <property type="entry name" value="RHAMNOSYLTRANSFERASE WBBL"/>
    <property type="match status" value="1"/>
</dbReference>
<comment type="caution">
    <text evidence="7">The sequence shown here is derived from an EMBL/GenBank/DDBJ whole genome shotgun (WGS) entry which is preliminary data.</text>
</comment>
<feature type="region of interest" description="Disordered" evidence="5">
    <location>
        <begin position="1"/>
        <end position="22"/>
    </location>
</feature>